<evidence type="ECO:0000259" key="1">
    <source>
        <dbReference type="Pfam" id="PF00931"/>
    </source>
</evidence>
<dbReference type="HOGENOM" id="CLU_000288_125_8_1"/>
<evidence type="ECO:0000313" key="3">
    <source>
        <dbReference type="Proteomes" id="UP000054477"/>
    </source>
</evidence>
<dbReference type="Gene3D" id="3.40.50.300">
    <property type="entry name" value="P-loop containing nucleotide triphosphate hydrolases"/>
    <property type="match status" value="1"/>
</dbReference>
<dbReference type="Pfam" id="PF00931">
    <property type="entry name" value="NB-ARC"/>
    <property type="match status" value="1"/>
</dbReference>
<protein>
    <recommendedName>
        <fullName evidence="1">NB-ARC domain-containing protein</fullName>
    </recommendedName>
</protein>
<dbReference type="SUPFAM" id="SSF48452">
    <property type="entry name" value="TPR-like"/>
    <property type="match status" value="5"/>
</dbReference>
<dbReference type="PANTHER" id="PTHR46082">
    <property type="entry name" value="ATP/GTP-BINDING PROTEIN-RELATED"/>
    <property type="match status" value="1"/>
</dbReference>
<accession>A0A0C9XXI7</accession>
<dbReference type="InterPro" id="IPR019734">
    <property type="entry name" value="TPR_rpt"/>
</dbReference>
<feature type="domain" description="NB-ARC" evidence="1">
    <location>
        <begin position="61"/>
        <end position="217"/>
    </location>
</feature>
<dbReference type="GO" id="GO:0043531">
    <property type="term" value="F:ADP binding"/>
    <property type="evidence" value="ECO:0007669"/>
    <property type="project" value="InterPro"/>
</dbReference>
<reference evidence="2 3" key="1">
    <citation type="submission" date="2014-04" db="EMBL/GenBank/DDBJ databases">
        <authorList>
            <consortium name="DOE Joint Genome Institute"/>
            <person name="Kuo A."/>
            <person name="Kohler A."/>
            <person name="Nagy L.G."/>
            <person name="Floudas D."/>
            <person name="Copeland A."/>
            <person name="Barry K.W."/>
            <person name="Cichocki N."/>
            <person name="Veneault-Fourrey C."/>
            <person name="LaButti K."/>
            <person name="Lindquist E.A."/>
            <person name="Lipzen A."/>
            <person name="Lundell T."/>
            <person name="Morin E."/>
            <person name="Murat C."/>
            <person name="Sun H."/>
            <person name="Tunlid A."/>
            <person name="Henrissat B."/>
            <person name="Grigoriev I.V."/>
            <person name="Hibbett D.S."/>
            <person name="Martin F."/>
            <person name="Nordberg H.P."/>
            <person name="Cantor M.N."/>
            <person name="Hua S.X."/>
        </authorList>
    </citation>
    <scope>NUCLEOTIDE SEQUENCE [LARGE SCALE GENOMIC DNA]</scope>
    <source>
        <strain evidence="2 3">LaAM-08-1</strain>
    </source>
</reference>
<dbReference type="SUPFAM" id="SSF52540">
    <property type="entry name" value="P-loop containing nucleoside triphosphate hydrolases"/>
    <property type="match status" value="1"/>
</dbReference>
<dbReference type="Pfam" id="PF13424">
    <property type="entry name" value="TPR_12"/>
    <property type="match status" value="6"/>
</dbReference>
<dbReference type="InterPro" id="IPR002182">
    <property type="entry name" value="NB-ARC"/>
</dbReference>
<dbReference type="PRINTS" id="PR00381">
    <property type="entry name" value="KINESINLIGHT"/>
</dbReference>
<name>A0A0C9XXI7_9AGAR</name>
<dbReference type="Proteomes" id="UP000054477">
    <property type="component" value="Unassembled WGS sequence"/>
</dbReference>
<reference evidence="3" key="2">
    <citation type="submission" date="2015-01" db="EMBL/GenBank/DDBJ databases">
        <title>Evolutionary Origins and Diversification of the Mycorrhizal Mutualists.</title>
        <authorList>
            <consortium name="DOE Joint Genome Institute"/>
            <consortium name="Mycorrhizal Genomics Consortium"/>
            <person name="Kohler A."/>
            <person name="Kuo A."/>
            <person name="Nagy L.G."/>
            <person name="Floudas D."/>
            <person name="Copeland A."/>
            <person name="Barry K.W."/>
            <person name="Cichocki N."/>
            <person name="Veneault-Fourrey C."/>
            <person name="LaButti K."/>
            <person name="Lindquist E.A."/>
            <person name="Lipzen A."/>
            <person name="Lundell T."/>
            <person name="Morin E."/>
            <person name="Murat C."/>
            <person name="Riley R."/>
            <person name="Ohm R."/>
            <person name="Sun H."/>
            <person name="Tunlid A."/>
            <person name="Henrissat B."/>
            <person name="Grigoriev I.V."/>
            <person name="Hibbett D.S."/>
            <person name="Martin F."/>
        </authorList>
    </citation>
    <scope>NUCLEOTIDE SEQUENCE [LARGE SCALE GENOMIC DNA]</scope>
    <source>
        <strain evidence="3">LaAM-08-1</strain>
    </source>
</reference>
<dbReference type="InterPro" id="IPR011990">
    <property type="entry name" value="TPR-like_helical_dom_sf"/>
</dbReference>
<dbReference type="EMBL" id="KN838537">
    <property type="protein sequence ID" value="KIK09701.1"/>
    <property type="molecule type" value="Genomic_DNA"/>
</dbReference>
<organism evidence="2 3">
    <name type="scientific">Laccaria amethystina LaAM-08-1</name>
    <dbReference type="NCBI Taxonomy" id="1095629"/>
    <lineage>
        <taxon>Eukaryota</taxon>
        <taxon>Fungi</taxon>
        <taxon>Dikarya</taxon>
        <taxon>Basidiomycota</taxon>
        <taxon>Agaricomycotina</taxon>
        <taxon>Agaricomycetes</taxon>
        <taxon>Agaricomycetidae</taxon>
        <taxon>Agaricales</taxon>
        <taxon>Agaricineae</taxon>
        <taxon>Hydnangiaceae</taxon>
        <taxon>Laccaria</taxon>
    </lineage>
</organism>
<dbReference type="AlphaFoldDB" id="A0A0C9XXI7"/>
<gene>
    <name evidence="2" type="ORF">K443DRAFT_328</name>
</gene>
<dbReference type="Pfam" id="PF13374">
    <property type="entry name" value="TPR_10"/>
    <property type="match status" value="3"/>
</dbReference>
<evidence type="ECO:0000313" key="2">
    <source>
        <dbReference type="EMBL" id="KIK09701.1"/>
    </source>
</evidence>
<dbReference type="InterPro" id="IPR027417">
    <property type="entry name" value="P-loop_NTPase"/>
</dbReference>
<sequence length="1191" mass="132904">MSGASVLAGAHHFVASNNTFNAANTIIIHKNYGNRMMSDGVIPLMPNPSNRFTGWTDIIAKLKRHFSNTNDSAQKRKFFLLHGMGGIGKTQICLKFIEEMSNCFSSVFWIDASSAGTITQGLKGICNLPAAQLSGLDGSPESALHWIGLLKENYVVVFDNADVLSPAQLEGYFPPPGMGGNIMITSRNSAMQRLTLPENSLEVAEMEENDAIELLIKASCLDPSSVEFQVEALKIVKELFCLPLAIDQAGAYIASGATTIRDYLAFEHQKILLSHSEFTGASKYNRTVYETWELSYKEIQQRAGSGDFYKANAANSAMLLLELFPFFHHEGITEEIFSYAALQENQKTSNPELPLASSVLDQRLLPLNKAGTWDSLLFGEGIRVLLSFSSIKKGPSDGVYAMHPLVHAWGRDRITLNDRERCCLMAYVTLSCSLRWDKSQPYRFQRVLVTHVRAVMEYSTSGNNQNSISYFDDAYANFGDLLQKQGYSKEAEILQIKVLDTRNGILGVEHPDTIRAMAYLGGTCKDLGKYKEAEELEIQVLDAQNKILGVEHPETMQAMLDLAVTHLHLGKYTEAEKPQIQVLDAQKRIFGVEHTETIKAMANLAVTYQRMRKYTEAEKLQIQVLEAQNEIIGVEHPETIKAMAHLAGTCRDLGKYIDAEKLEIQVLDARKRIFGVEHPETIQAMENLAVTYLNLGKYTEAENLQIQVLDGRKTNLGVGHPETIHAMANLAVTYQKKGKYKEAEKLQIQVLDARNNIFGVEHQETIRAIAYLAGTCRDMGKYAEAEKLEIQVLDARKRILGVGHLETKQAMENLAVTHLHLGKYTEAENLQIQVQDARKTILGVEHPETIHAMANLTVTYQKMGKYIEAEELQILVLDARNRILGMEHPETIRAMAYLAVTYQLLGKCTEAEKLQTQVLNALHGILGVEHPETMQAMANLAVTYQKLGKYTEAEKLDIKVLNARTRILGMKHPNTINAMANLASTYQHLAKYTEAEKLGSQVLDARNIILGAEHPDTISAMANLASTYRNLGIYTRAEKLEIQVLDARNRILGVEHPDTIQAMKNLALTSRHLEKYTEAEKLETQAFELENRVSAAESPHTITTMANVQEAQEVQVFEAGSTVHGKENLHSTQVVLNHPVQAVLPDTTMNPEKKVHFLPKFAKRVSKFKSKIAHSFHKEKGLDDDFAGTNT</sequence>
<dbReference type="STRING" id="1095629.A0A0C9XXI7"/>
<dbReference type="PANTHER" id="PTHR46082:SF11">
    <property type="entry name" value="AAA+ ATPASE DOMAIN-CONTAINING PROTEIN-RELATED"/>
    <property type="match status" value="1"/>
</dbReference>
<dbReference type="OrthoDB" id="771227at2759"/>
<dbReference type="SMART" id="SM00028">
    <property type="entry name" value="TPR"/>
    <property type="match status" value="10"/>
</dbReference>
<dbReference type="Gene3D" id="1.25.40.10">
    <property type="entry name" value="Tetratricopeptide repeat domain"/>
    <property type="match status" value="4"/>
</dbReference>
<dbReference type="InterPro" id="IPR053137">
    <property type="entry name" value="NLR-like"/>
</dbReference>
<proteinExistence type="predicted"/>
<keyword evidence="3" id="KW-1185">Reference proteome</keyword>